<keyword evidence="12" id="KW-1185">Reference proteome</keyword>
<evidence type="ECO:0000256" key="4">
    <source>
        <dbReference type="ARBA" id="ARBA00022272"/>
    </source>
</evidence>
<gene>
    <name evidence="9" type="primary">trpF</name>
    <name evidence="11" type="ORF">ACFSUC_15155</name>
</gene>
<evidence type="ECO:0000259" key="10">
    <source>
        <dbReference type="Pfam" id="PF00697"/>
    </source>
</evidence>
<comment type="catalytic activity">
    <reaction evidence="1 9">
        <text>N-(5-phospho-beta-D-ribosyl)anthranilate = 1-(2-carboxyphenylamino)-1-deoxy-D-ribulose 5-phosphate</text>
        <dbReference type="Rhea" id="RHEA:21540"/>
        <dbReference type="ChEBI" id="CHEBI:18277"/>
        <dbReference type="ChEBI" id="CHEBI:58613"/>
        <dbReference type="EC" id="5.3.1.24"/>
    </reaction>
</comment>
<protein>
    <recommendedName>
        <fullName evidence="4 9">N-(5'-phosphoribosyl)anthranilate isomerase</fullName>
        <shortName evidence="9">PRAI</shortName>
        <ecNumber evidence="3 9">5.3.1.24</ecNumber>
    </recommendedName>
</protein>
<keyword evidence="5 9" id="KW-0028">Amino-acid biosynthesis</keyword>
<reference evidence="12" key="1">
    <citation type="journal article" date="2019" name="Int. J. Syst. Evol. Microbiol.">
        <title>The Global Catalogue of Microorganisms (GCM) 10K type strain sequencing project: providing services to taxonomists for standard genome sequencing and annotation.</title>
        <authorList>
            <consortium name="The Broad Institute Genomics Platform"/>
            <consortium name="The Broad Institute Genome Sequencing Center for Infectious Disease"/>
            <person name="Wu L."/>
            <person name="Ma J."/>
        </authorList>
    </citation>
    <scope>NUCLEOTIDE SEQUENCE [LARGE SCALE GENOMIC DNA]</scope>
    <source>
        <strain evidence="12">KCTC 33676</strain>
    </source>
</reference>
<evidence type="ECO:0000256" key="8">
    <source>
        <dbReference type="ARBA" id="ARBA00023235"/>
    </source>
</evidence>
<sequence length="245" mass="27097">MRKDRTPATAVKICGFKELEHVKQAAKLGITQMGFIFAPSKRQVEAEFVRRASLELDQLVEQDASQGEHTKPELVGVFVNPAMDELKQVMREIQLDVIQLHGQESPSFCQSCKTAFKAKVWKVFSLKRSEDSAEEQTELRPITVLKPYAGLIDAVLLDTHDPVYGGGSGKSFNWEIIPEWKEAAEQIGVPLYVAGGLDAENVVELLDTYAPHGVDISSGVESNGVKDNMKMTAFMERVRSIATSS</sequence>
<evidence type="ECO:0000256" key="6">
    <source>
        <dbReference type="ARBA" id="ARBA00022822"/>
    </source>
</evidence>
<dbReference type="CDD" id="cd00405">
    <property type="entry name" value="PRAI"/>
    <property type="match status" value="1"/>
</dbReference>
<dbReference type="RefSeq" id="WP_379930467.1">
    <property type="nucleotide sequence ID" value="NZ_JBHUMM010000043.1"/>
</dbReference>
<evidence type="ECO:0000256" key="7">
    <source>
        <dbReference type="ARBA" id="ARBA00023141"/>
    </source>
</evidence>
<keyword evidence="6 9" id="KW-0822">Tryptophan biosynthesis</keyword>
<dbReference type="InterPro" id="IPR001240">
    <property type="entry name" value="PRAI_dom"/>
</dbReference>
<organism evidence="11 12">
    <name type="scientific">Marinicrinis sediminis</name>
    <dbReference type="NCBI Taxonomy" id="1652465"/>
    <lineage>
        <taxon>Bacteria</taxon>
        <taxon>Bacillati</taxon>
        <taxon>Bacillota</taxon>
        <taxon>Bacilli</taxon>
        <taxon>Bacillales</taxon>
        <taxon>Paenibacillaceae</taxon>
    </lineage>
</organism>
<dbReference type="HAMAP" id="MF_00135">
    <property type="entry name" value="PRAI"/>
    <property type="match status" value="1"/>
</dbReference>
<name>A0ABW5RE00_9BACL</name>
<dbReference type="PANTHER" id="PTHR42894">
    <property type="entry name" value="N-(5'-PHOSPHORIBOSYL)ANTHRANILATE ISOMERASE"/>
    <property type="match status" value="1"/>
</dbReference>
<evidence type="ECO:0000256" key="9">
    <source>
        <dbReference type="HAMAP-Rule" id="MF_00135"/>
    </source>
</evidence>
<dbReference type="Gene3D" id="3.20.20.70">
    <property type="entry name" value="Aldolase class I"/>
    <property type="match status" value="1"/>
</dbReference>
<evidence type="ECO:0000256" key="5">
    <source>
        <dbReference type="ARBA" id="ARBA00022605"/>
    </source>
</evidence>
<dbReference type="EMBL" id="JBHUMM010000043">
    <property type="protein sequence ID" value="MFD2672906.1"/>
    <property type="molecule type" value="Genomic_DNA"/>
</dbReference>
<proteinExistence type="inferred from homology"/>
<dbReference type="Proteomes" id="UP001597497">
    <property type="component" value="Unassembled WGS sequence"/>
</dbReference>
<keyword evidence="8 9" id="KW-0413">Isomerase</keyword>
<evidence type="ECO:0000313" key="11">
    <source>
        <dbReference type="EMBL" id="MFD2672906.1"/>
    </source>
</evidence>
<dbReference type="InterPro" id="IPR013785">
    <property type="entry name" value="Aldolase_TIM"/>
</dbReference>
<comment type="similarity">
    <text evidence="9">Belongs to the TrpF family.</text>
</comment>
<evidence type="ECO:0000256" key="3">
    <source>
        <dbReference type="ARBA" id="ARBA00012572"/>
    </source>
</evidence>
<dbReference type="Pfam" id="PF00697">
    <property type="entry name" value="PRAI"/>
    <property type="match status" value="1"/>
</dbReference>
<dbReference type="InterPro" id="IPR044643">
    <property type="entry name" value="TrpF_fam"/>
</dbReference>
<keyword evidence="7 9" id="KW-0057">Aromatic amino acid biosynthesis</keyword>
<dbReference type="GO" id="GO:0016853">
    <property type="term" value="F:isomerase activity"/>
    <property type="evidence" value="ECO:0007669"/>
    <property type="project" value="UniProtKB-KW"/>
</dbReference>
<evidence type="ECO:0000256" key="1">
    <source>
        <dbReference type="ARBA" id="ARBA00001164"/>
    </source>
</evidence>
<evidence type="ECO:0000313" key="12">
    <source>
        <dbReference type="Proteomes" id="UP001597497"/>
    </source>
</evidence>
<accession>A0ABW5RE00</accession>
<dbReference type="InterPro" id="IPR011060">
    <property type="entry name" value="RibuloseP-bd_barrel"/>
</dbReference>
<comment type="pathway">
    <text evidence="2 9">Amino-acid biosynthesis; L-tryptophan biosynthesis; L-tryptophan from chorismate: step 3/5.</text>
</comment>
<feature type="domain" description="N-(5'phosphoribosyl) anthranilate isomerase (PRAI)" evidence="10">
    <location>
        <begin position="11"/>
        <end position="236"/>
    </location>
</feature>
<evidence type="ECO:0000256" key="2">
    <source>
        <dbReference type="ARBA" id="ARBA00004664"/>
    </source>
</evidence>
<dbReference type="SUPFAM" id="SSF51366">
    <property type="entry name" value="Ribulose-phoshate binding barrel"/>
    <property type="match status" value="1"/>
</dbReference>
<comment type="caution">
    <text evidence="11">The sequence shown here is derived from an EMBL/GenBank/DDBJ whole genome shotgun (WGS) entry which is preliminary data.</text>
</comment>
<dbReference type="PANTHER" id="PTHR42894:SF1">
    <property type="entry name" value="N-(5'-PHOSPHORIBOSYL)ANTHRANILATE ISOMERASE"/>
    <property type="match status" value="1"/>
</dbReference>
<dbReference type="EC" id="5.3.1.24" evidence="3 9"/>